<proteinExistence type="predicted"/>
<accession>A0A8H3DS16</accession>
<dbReference type="OrthoDB" id="5378975at2759"/>
<dbReference type="AlphaFoldDB" id="A0A8H3DS16"/>
<dbReference type="InterPro" id="IPR029056">
    <property type="entry name" value="Ribokinase-like"/>
</dbReference>
<evidence type="ECO:0000259" key="1">
    <source>
        <dbReference type="Pfam" id="PF00294"/>
    </source>
</evidence>
<dbReference type="Gene3D" id="3.40.1190.20">
    <property type="match status" value="1"/>
</dbReference>
<gene>
    <name evidence="2" type="ORF">RDB_LOCUS193335</name>
</gene>
<evidence type="ECO:0000313" key="2">
    <source>
        <dbReference type="EMBL" id="CAE6539354.1"/>
    </source>
</evidence>
<evidence type="ECO:0000313" key="3">
    <source>
        <dbReference type="Proteomes" id="UP000663843"/>
    </source>
</evidence>
<dbReference type="SUPFAM" id="SSF53613">
    <property type="entry name" value="Ribokinase-like"/>
    <property type="match status" value="1"/>
</dbReference>
<reference evidence="2" key="1">
    <citation type="submission" date="2021-01" db="EMBL/GenBank/DDBJ databases">
        <authorList>
            <person name="Kaushik A."/>
        </authorList>
    </citation>
    <scope>NUCLEOTIDE SEQUENCE</scope>
    <source>
        <strain evidence="2">AG2-2IIIB</strain>
    </source>
</reference>
<sequence length="347" mass="38105">MPKHFVSLGLFILDEFEFLDITGKSTGKTLPTQIGGGGTYAAVGARIWLPASEVGQIVDRGADFPSSVQQQLDHYGSEMWHFRDQPENKTTRAVNRYTGELRDFEYLTPRIRLTPKDLPRTPLESPRHIHFVCSPTRATQIMNDADAYGAKDWKPFTIYEPIPFRCIPEELPALKQILHRIDVLSPNAEEALGLLSIDKAGADDPSTIEHAAARFLSFGVGKHSSGYVIIRCGPMGAYAATLDAGIAKGWWTPAYWTSQDEGAVVDVTGAGNAFLGGLSAGLHLSNGNVREAVLYATVSAGYTIQQLGLPRVEYEGADRTELWNGDRPKERLGLLKGRCKVEGLLYE</sequence>
<comment type="caution">
    <text evidence="2">The sequence shown here is derived from an EMBL/GenBank/DDBJ whole genome shotgun (WGS) entry which is preliminary data.</text>
</comment>
<feature type="domain" description="Carbohydrate kinase PfkB" evidence="1">
    <location>
        <begin position="171"/>
        <end position="308"/>
    </location>
</feature>
<protein>
    <recommendedName>
        <fullName evidence="1">Carbohydrate kinase PfkB domain-containing protein</fullName>
    </recommendedName>
</protein>
<dbReference type="Proteomes" id="UP000663843">
    <property type="component" value="Unassembled WGS sequence"/>
</dbReference>
<dbReference type="EMBL" id="CAJMWT010009677">
    <property type="protein sequence ID" value="CAE6539354.1"/>
    <property type="molecule type" value="Genomic_DNA"/>
</dbReference>
<dbReference type="InterPro" id="IPR011611">
    <property type="entry name" value="PfkB_dom"/>
</dbReference>
<organism evidence="2 3">
    <name type="scientific">Rhizoctonia solani</name>
    <dbReference type="NCBI Taxonomy" id="456999"/>
    <lineage>
        <taxon>Eukaryota</taxon>
        <taxon>Fungi</taxon>
        <taxon>Dikarya</taxon>
        <taxon>Basidiomycota</taxon>
        <taxon>Agaricomycotina</taxon>
        <taxon>Agaricomycetes</taxon>
        <taxon>Cantharellales</taxon>
        <taxon>Ceratobasidiaceae</taxon>
        <taxon>Rhizoctonia</taxon>
    </lineage>
</organism>
<name>A0A8H3DS16_9AGAM</name>
<dbReference type="PANTHER" id="PTHR47098:SF2">
    <property type="entry name" value="PROTEIN MAK32"/>
    <property type="match status" value="1"/>
</dbReference>
<dbReference type="Pfam" id="PF00294">
    <property type="entry name" value="PfkB"/>
    <property type="match status" value="1"/>
</dbReference>
<dbReference type="PANTHER" id="PTHR47098">
    <property type="entry name" value="PROTEIN MAK32"/>
    <property type="match status" value="1"/>
</dbReference>